<dbReference type="Proteomes" id="UP000584931">
    <property type="component" value="Unassembled WGS sequence"/>
</dbReference>
<evidence type="ECO:0000313" key="2">
    <source>
        <dbReference type="EMBL" id="NYH55466.1"/>
    </source>
</evidence>
<evidence type="ECO:0000256" key="1">
    <source>
        <dbReference type="SAM" id="Phobius"/>
    </source>
</evidence>
<comment type="caution">
    <text evidence="2">The sequence shown here is derived from an EMBL/GenBank/DDBJ whole genome shotgun (WGS) entry which is preliminary data.</text>
</comment>
<keyword evidence="1" id="KW-0472">Membrane</keyword>
<dbReference type="EMBL" id="JACCHL010000001">
    <property type="protein sequence ID" value="NYH55466.1"/>
    <property type="molecule type" value="Genomic_DNA"/>
</dbReference>
<name>A0A7Y9XGM3_9ACTN</name>
<dbReference type="AlphaFoldDB" id="A0A7Y9XGM3"/>
<organism evidence="2 3">
    <name type="scientific">Nocardiopsis sinuspersici</name>
    <dbReference type="NCBI Taxonomy" id="501010"/>
    <lineage>
        <taxon>Bacteria</taxon>
        <taxon>Bacillati</taxon>
        <taxon>Actinomycetota</taxon>
        <taxon>Actinomycetes</taxon>
        <taxon>Streptosporangiales</taxon>
        <taxon>Nocardiopsidaceae</taxon>
        <taxon>Nocardiopsis</taxon>
    </lineage>
</organism>
<accession>A0A7Y9XGM3</accession>
<proteinExistence type="predicted"/>
<dbReference type="RefSeq" id="WP_179811522.1">
    <property type="nucleotide sequence ID" value="NZ_JACCHL010000001.1"/>
</dbReference>
<evidence type="ECO:0000313" key="3">
    <source>
        <dbReference type="Proteomes" id="UP000584931"/>
    </source>
</evidence>
<gene>
    <name evidence="2" type="ORF">HNR06_005055</name>
</gene>
<feature type="transmembrane region" description="Helical" evidence="1">
    <location>
        <begin position="53"/>
        <end position="72"/>
    </location>
</feature>
<sequence length="142" mass="15637">MTAWLFSVQGQLQLVGAVLVVLGVFHLVLPRLIDWPAQVARMAPLPRQVAGAHFFFVGVVCVLLGALPLFLAPELLAGGRVARALLAAETLFWSLRWLFQFAYFSPALWRGDPPRTIAHAGFCLLWTWVAGVFGLAWYTASC</sequence>
<reference evidence="2 3" key="1">
    <citation type="submission" date="2020-07" db="EMBL/GenBank/DDBJ databases">
        <title>Sequencing the genomes of 1000 actinobacteria strains.</title>
        <authorList>
            <person name="Klenk H.-P."/>
        </authorList>
    </citation>
    <scope>NUCLEOTIDE SEQUENCE [LARGE SCALE GENOMIC DNA]</scope>
    <source>
        <strain evidence="2 3">DSM 45278</strain>
    </source>
</reference>
<keyword evidence="1" id="KW-0812">Transmembrane</keyword>
<keyword evidence="1" id="KW-1133">Transmembrane helix</keyword>
<protein>
    <submittedName>
        <fullName evidence="2">Uncharacterized protein</fullName>
    </submittedName>
</protein>
<feature type="transmembrane region" description="Helical" evidence="1">
    <location>
        <begin position="12"/>
        <end position="33"/>
    </location>
</feature>
<feature type="transmembrane region" description="Helical" evidence="1">
    <location>
        <begin position="116"/>
        <end position="138"/>
    </location>
</feature>